<sequence length="289" mass="32701">MEGIKVGDIVGRISYGCDIFFKVVELTVSKDGRKNARLKGLDKRLCATAPVEDLRKFQPAEVAAFWHSFMTRNHEHMKRIFKRRELDRQRLVRGNDEVSRLGTFDVPGSVLHIDGDGDYLDLCLTTYRQLGIPAFGYHIDEEKQPGVITELLQKHRPDILVLTGHDGIEKNTSNFADLNNYHHSRFFVEAVKKARLYEKSRDDLVIFAGACQSHYEAILEAGANFASSPHRVLIHTFDPVFVVEKIAYTSIYDYISLKEIIAGTITGFPGIGGIETRGKYRLGLPKSPY</sequence>
<protein>
    <submittedName>
        <fullName evidence="1">Spore coat assemly protein</fullName>
    </submittedName>
</protein>
<name>A0A1M4ZCN7_9FIRM</name>
<reference evidence="2" key="1">
    <citation type="submission" date="2016-11" db="EMBL/GenBank/DDBJ databases">
        <authorList>
            <person name="Varghese N."/>
            <person name="Submissions S."/>
        </authorList>
    </citation>
    <scope>NUCLEOTIDE SEQUENCE [LARGE SCALE GENOMIC DNA]</scope>
    <source>
        <strain evidence="2">DSM 11792</strain>
    </source>
</reference>
<accession>A0A1M4ZCN7</accession>
<dbReference type="RefSeq" id="WP_114362120.1">
    <property type="nucleotide sequence ID" value="NZ_FQUW01000016.1"/>
</dbReference>
<proteinExistence type="predicted"/>
<dbReference type="NCBIfam" id="TIGR02855">
    <property type="entry name" value="spore_yabG"/>
    <property type="match status" value="1"/>
</dbReference>
<evidence type="ECO:0000313" key="2">
    <source>
        <dbReference type="Proteomes" id="UP000184196"/>
    </source>
</evidence>
<dbReference type="OrthoDB" id="9785306at2"/>
<dbReference type="AlphaFoldDB" id="A0A1M4ZCN7"/>
<organism evidence="1 2">
    <name type="scientific">Desulfofundulus australicus DSM 11792</name>
    <dbReference type="NCBI Taxonomy" id="1121425"/>
    <lineage>
        <taxon>Bacteria</taxon>
        <taxon>Bacillati</taxon>
        <taxon>Bacillota</taxon>
        <taxon>Clostridia</taxon>
        <taxon>Eubacteriales</taxon>
        <taxon>Peptococcaceae</taxon>
        <taxon>Desulfofundulus</taxon>
    </lineage>
</organism>
<keyword evidence="2" id="KW-1185">Reference proteome</keyword>
<dbReference type="Pfam" id="PF05582">
    <property type="entry name" value="Peptidase_U57"/>
    <property type="match status" value="1"/>
</dbReference>
<dbReference type="InterPro" id="IPR008764">
    <property type="entry name" value="Peptidase_U57"/>
</dbReference>
<gene>
    <name evidence="1" type="ORF">SAMN02745218_01584</name>
</gene>
<dbReference type="EMBL" id="FQUW01000016">
    <property type="protein sequence ID" value="SHF15823.1"/>
    <property type="molecule type" value="Genomic_DNA"/>
</dbReference>
<dbReference type="Proteomes" id="UP000184196">
    <property type="component" value="Unassembled WGS sequence"/>
</dbReference>
<evidence type="ECO:0000313" key="1">
    <source>
        <dbReference type="EMBL" id="SHF15823.1"/>
    </source>
</evidence>
<dbReference type="PIRSF" id="PIRSF011575">
    <property type="entry name" value="YabG"/>
    <property type="match status" value="1"/>
</dbReference>